<keyword evidence="3" id="KW-1185">Reference proteome</keyword>
<evidence type="ECO:0000313" key="2">
    <source>
        <dbReference type="EMBL" id="MBM7556261.1"/>
    </source>
</evidence>
<dbReference type="PANTHER" id="PTHR42924">
    <property type="entry name" value="EXONUCLEASE"/>
    <property type="match status" value="1"/>
</dbReference>
<dbReference type="EMBL" id="JAFBDQ010000004">
    <property type="protein sequence ID" value="MBM7556261.1"/>
    <property type="molecule type" value="Genomic_DNA"/>
</dbReference>
<evidence type="ECO:0000259" key="1">
    <source>
        <dbReference type="SMART" id="SM00481"/>
    </source>
</evidence>
<evidence type="ECO:0000313" key="3">
    <source>
        <dbReference type="Proteomes" id="UP000774000"/>
    </source>
</evidence>
<accession>A0A938XRD9</accession>
<name>A0A938XRD9_9FIRM</name>
<dbReference type="Proteomes" id="UP000774000">
    <property type="component" value="Unassembled WGS sequence"/>
</dbReference>
<dbReference type="AlphaFoldDB" id="A0A938XRD9"/>
<feature type="domain" description="Polymerase/histidinol phosphatase N-terminal" evidence="1">
    <location>
        <begin position="24"/>
        <end position="85"/>
    </location>
</feature>
<dbReference type="PANTHER" id="PTHR42924:SF3">
    <property type="entry name" value="POLYMERASE_HISTIDINOL PHOSPHATASE N-TERMINAL DOMAIN-CONTAINING PROTEIN"/>
    <property type="match status" value="1"/>
</dbReference>
<proteinExistence type="predicted"/>
<dbReference type="GO" id="GO:0035312">
    <property type="term" value="F:5'-3' DNA exonuclease activity"/>
    <property type="evidence" value="ECO:0007669"/>
    <property type="project" value="TreeGrafter"/>
</dbReference>
<gene>
    <name evidence="2" type="ORF">JOC47_001097</name>
</gene>
<comment type="caution">
    <text evidence="2">The sequence shown here is derived from an EMBL/GenBank/DDBJ whole genome shotgun (WGS) entry which is preliminary data.</text>
</comment>
<organism evidence="2 3">
    <name type="scientific">Halanaerobacter jeridensis</name>
    <dbReference type="NCBI Taxonomy" id="706427"/>
    <lineage>
        <taxon>Bacteria</taxon>
        <taxon>Bacillati</taxon>
        <taxon>Bacillota</taxon>
        <taxon>Clostridia</taxon>
        <taxon>Halanaerobiales</taxon>
        <taxon>Halobacteroidaceae</taxon>
        <taxon>Halanaerobacter</taxon>
    </lineage>
</organism>
<dbReference type="RefSeq" id="WP_204701001.1">
    <property type="nucleotide sequence ID" value="NZ_JAFBDQ010000004.1"/>
</dbReference>
<dbReference type="Gene3D" id="3.20.20.140">
    <property type="entry name" value="Metal-dependent hydrolases"/>
    <property type="match status" value="1"/>
</dbReference>
<dbReference type="InterPro" id="IPR003141">
    <property type="entry name" value="Pol/His_phosphatase_N"/>
</dbReference>
<reference evidence="2" key="1">
    <citation type="submission" date="2021-01" db="EMBL/GenBank/DDBJ databases">
        <title>Genomic Encyclopedia of Type Strains, Phase IV (KMG-IV): sequencing the most valuable type-strain genomes for metagenomic binning, comparative biology and taxonomic classification.</title>
        <authorList>
            <person name="Goeker M."/>
        </authorList>
    </citation>
    <scope>NUCLEOTIDE SEQUENCE</scope>
    <source>
        <strain evidence="2">DSM 23230</strain>
    </source>
</reference>
<dbReference type="InterPro" id="IPR016195">
    <property type="entry name" value="Pol/histidinol_Pase-like"/>
</dbReference>
<dbReference type="InterPro" id="IPR052018">
    <property type="entry name" value="PHP_domain"/>
</dbReference>
<protein>
    <submittedName>
        <fullName evidence="2">Metal-dependent phosphoesterase TrpH</fullName>
    </submittedName>
</protein>
<sequence>MLEKKKLAPFFKEKLDGKLSENYIDLHIHTTASDGFIKPQLIKKLFANTSHLISVTDHNAIKSNIQLAEESNLNIIPGIEVGCSDGFELLIYFRTQRELKDFYKKYVKPFKMDYDITRTKQNHEHFLKHAAKYNSFISIPHITGIAQKNYLRNKDYIEEIIQTVDAIETYNHSMPQKRNKKAKKTRKQNQKYATFGSDAHIKQSLISFYEGQEKKFFNTTPLKTILHNLYSIIPLISKRIEYIFQTN</sequence>
<dbReference type="SMART" id="SM00481">
    <property type="entry name" value="POLIIIAc"/>
    <property type="match status" value="1"/>
</dbReference>
<dbReference type="CDD" id="cd07432">
    <property type="entry name" value="PHP_HisPPase"/>
    <property type="match status" value="1"/>
</dbReference>
<dbReference type="GO" id="GO:0004534">
    <property type="term" value="F:5'-3' RNA exonuclease activity"/>
    <property type="evidence" value="ECO:0007669"/>
    <property type="project" value="TreeGrafter"/>
</dbReference>
<dbReference type="SUPFAM" id="SSF89550">
    <property type="entry name" value="PHP domain-like"/>
    <property type="match status" value="1"/>
</dbReference>